<gene>
    <name evidence="1" type="ORF">METZ01_LOCUS363339</name>
</gene>
<protein>
    <submittedName>
        <fullName evidence="1">Uncharacterized protein</fullName>
    </submittedName>
</protein>
<dbReference type="AlphaFoldDB" id="A0A382SLY7"/>
<evidence type="ECO:0000313" key="1">
    <source>
        <dbReference type="EMBL" id="SVD10485.1"/>
    </source>
</evidence>
<reference evidence="1" key="1">
    <citation type="submission" date="2018-05" db="EMBL/GenBank/DDBJ databases">
        <authorList>
            <person name="Lanie J.A."/>
            <person name="Ng W.-L."/>
            <person name="Kazmierczak K.M."/>
            <person name="Andrzejewski T.M."/>
            <person name="Davidsen T.M."/>
            <person name="Wayne K.J."/>
            <person name="Tettelin H."/>
            <person name="Glass J.I."/>
            <person name="Rusch D."/>
            <person name="Podicherti R."/>
            <person name="Tsui H.-C.T."/>
            <person name="Winkler M.E."/>
        </authorList>
    </citation>
    <scope>NUCLEOTIDE SEQUENCE</scope>
</reference>
<organism evidence="1">
    <name type="scientific">marine metagenome</name>
    <dbReference type="NCBI Taxonomy" id="408172"/>
    <lineage>
        <taxon>unclassified sequences</taxon>
        <taxon>metagenomes</taxon>
        <taxon>ecological metagenomes</taxon>
    </lineage>
</organism>
<sequence>MKLIQRPAFEDIRYFIGVVYEAAVVEKP</sequence>
<name>A0A382SLY7_9ZZZZ</name>
<accession>A0A382SLY7</accession>
<proteinExistence type="predicted"/>
<dbReference type="EMBL" id="UINC01129827">
    <property type="protein sequence ID" value="SVD10485.1"/>
    <property type="molecule type" value="Genomic_DNA"/>
</dbReference>
<feature type="non-terminal residue" evidence="1">
    <location>
        <position position="28"/>
    </location>
</feature>